<feature type="region of interest" description="Disordered" evidence="1">
    <location>
        <begin position="45"/>
        <end position="66"/>
    </location>
</feature>
<dbReference type="GO" id="GO:0000932">
    <property type="term" value="C:P-body"/>
    <property type="evidence" value="ECO:0007669"/>
    <property type="project" value="TreeGrafter"/>
</dbReference>
<name>A0A9W8QA61_AKAMU</name>
<dbReference type="InterPro" id="IPR056625">
    <property type="entry name" value="SH3_CYT4"/>
</dbReference>
<dbReference type="InterPro" id="IPR057912">
    <property type="entry name" value="OB_CYT4_C"/>
</dbReference>
<comment type="caution">
    <text evidence="3">The sequence shown here is derived from an EMBL/GenBank/DDBJ whole genome shotgun (WGS) entry which is preliminary data.</text>
</comment>
<dbReference type="RefSeq" id="XP_056052654.1">
    <property type="nucleotide sequence ID" value="XM_056200844.1"/>
</dbReference>
<evidence type="ECO:0000313" key="4">
    <source>
        <dbReference type="Proteomes" id="UP001144673"/>
    </source>
</evidence>
<dbReference type="KEGG" id="amus:LMH87_011667"/>
<reference evidence="3" key="1">
    <citation type="journal article" date="2023" name="Access Microbiol">
        <title>De-novo genome assembly for Akanthomyces muscarius, a biocontrol agent of insect agricultural pests.</title>
        <authorList>
            <person name="Erdos Z."/>
            <person name="Studholme D.J."/>
            <person name="Raymond B."/>
            <person name="Sharma M."/>
        </authorList>
    </citation>
    <scope>NUCLEOTIDE SEQUENCE</scope>
    <source>
        <strain evidence="3">Ve6</strain>
    </source>
</reference>
<dbReference type="Pfam" id="PF23216">
    <property type="entry name" value="WHD_CYT4"/>
    <property type="match status" value="1"/>
</dbReference>
<proteinExistence type="predicted"/>
<gene>
    <name evidence="3" type="ORF">LMH87_011667</name>
</gene>
<dbReference type="GO" id="GO:0006402">
    <property type="term" value="P:mRNA catabolic process"/>
    <property type="evidence" value="ECO:0007669"/>
    <property type="project" value="TreeGrafter"/>
</dbReference>
<dbReference type="GO" id="GO:0000175">
    <property type="term" value="F:3'-5'-RNA exonuclease activity"/>
    <property type="evidence" value="ECO:0007669"/>
    <property type="project" value="TreeGrafter"/>
</dbReference>
<sequence length="1035" mass="114942">MLRISGRPFACRTCSKLSQLPSLRPRVVNSPCLATHSGKWFATQPNEAKGQRFGKDSIPSSLSPSPERIAELPVRERLQYWAQENDSKKAPKMLSDANLYGAMSNHMSRTQTSKATSLSNLRAGPAGSQTGSAMEFNLGRDEHSIVGTDTSKPGDMVELRNSGSRMPLLAIYLGYYGDRNHFYASNGAWNMSRGFSSLFTVSNFVKAEELEPILSKLAADATVEDFEKMKEEESGPSREDAKILIDKMDAFRAEAEAVYQRNLPNLDAAHKLLSSTNRVRYMSLFQMANTLLPESMQVDGEVPPAALYAVHTALTRNEFGFQPISSSRALHRRDQLYEIFPLDQTSIVEKVNLLIRQYTVATSKSTLTGSNPELYKTALGKFIEQARTAVENSRKIREITPYGILKPSSGGTIPKTDWLPVSKDVILFLELWASYGLFESSARLHSNGAMILRALGVYDNMPLNQTAAWTFLQEIGHIMPWEIPSRYKVRSPGTEIVPGSGLKRDEPSIEASRRTDIAADARQDVTAPVFCIDATSTRVIDDGISVERTENEKEFWIHVHAADPASGIKPNSELCKFMELIPDNIYLAGHFQAMLPAELGGAVGEHASKSLVKEYSLQQDCPALTFSAKVNRRGDVLDYKVQPSTLRNVIYMEPDDVSRFCLERQPKLAHGTELAVGQKPSSSDYEPERKMILARNLDQAQQDDVLLLYELTKAIKEKRLEKGAWPYFFPRPAVTVQFDKTPPTANADEIAVPADPYIHVGLESSNGSALVSNSMVLAGEIAARWCADRQITVPYRRDANMGVQQEEALAYAQGEMYPLIQKGVEPTMSQRVELGRLTGGIELAPQPGPYFLLGLDMYAKATSPLRRFGDLVVHWQVHAALAHERATGRRLNPARDNLDEVLAFSRQQLADTLPLLQLREKLGRAVSRGTSDWMVMAVARAWRYDKTLPPRIVFTVDMPLREGLLGHLDLFGLDAIMDVDGLDKHMLINDVKVADRFEVAIADVNVHAGQILVKALRRLGPTANRGDDDGSHPTQ</sequence>
<dbReference type="PANTHER" id="PTHR23355">
    <property type="entry name" value="RIBONUCLEASE"/>
    <property type="match status" value="1"/>
</dbReference>
<dbReference type="Pfam" id="PF23214">
    <property type="entry name" value="SH3_CYT4"/>
    <property type="match status" value="1"/>
</dbReference>
<dbReference type="AlphaFoldDB" id="A0A9W8QA61"/>
<dbReference type="InterPro" id="IPR001900">
    <property type="entry name" value="RNase_II/R"/>
</dbReference>
<protein>
    <recommendedName>
        <fullName evidence="2">RNB domain-containing protein</fullName>
    </recommendedName>
</protein>
<feature type="domain" description="RNB" evidence="2">
    <location>
        <begin position="522"/>
        <end position="883"/>
    </location>
</feature>
<evidence type="ECO:0000313" key="3">
    <source>
        <dbReference type="EMBL" id="KAJ4150940.1"/>
    </source>
</evidence>
<evidence type="ECO:0000256" key="1">
    <source>
        <dbReference type="SAM" id="MobiDB-lite"/>
    </source>
</evidence>
<dbReference type="InterPro" id="IPR012340">
    <property type="entry name" value="NA-bd_OB-fold"/>
</dbReference>
<dbReference type="Pfam" id="PF25522">
    <property type="entry name" value="OB_cyt-4"/>
    <property type="match status" value="1"/>
</dbReference>
<dbReference type="SUPFAM" id="SSF50249">
    <property type="entry name" value="Nucleic acid-binding proteins"/>
    <property type="match status" value="1"/>
</dbReference>
<evidence type="ECO:0000259" key="2">
    <source>
        <dbReference type="SMART" id="SM00955"/>
    </source>
</evidence>
<dbReference type="InterPro" id="IPR050180">
    <property type="entry name" value="RNR_Ribonuclease"/>
</dbReference>
<dbReference type="PANTHER" id="PTHR23355:SF65">
    <property type="entry name" value="EXORIBONUCLEASE CYT-4, PUTATIVE (AFU_ORTHOLOGUE AFUA_7G01550)-RELATED"/>
    <property type="match status" value="1"/>
</dbReference>
<organism evidence="3 4">
    <name type="scientific">Akanthomyces muscarius</name>
    <name type="common">Entomopathogenic fungus</name>
    <name type="synonym">Lecanicillium muscarium</name>
    <dbReference type="NCBI Taxonomy" id="2231603"/>
    <lineage>
        <taxon>Eukaryota</taxon>
        <taxon>Fungi</taxon>
        <taxon>Dikarya</taxon>
        <taxon>Ascomycota</taxon>
        <taxon>Pezizomycotina</taxon>
        <taxon>Sordariomycetes</taxon>
        <taxon>Hypocreomycetidae</taxon>
        <taxon>Hypocreales</taxon>
        <taxon>Cordycipitaceae</taxon>
        <taxon>Akanthomyces</taxon>
    </lineage>
</organism>
<dbReference type="SMART" id="SM00955">
    <property type="entry name" value="RNB"/>
    <property type="match status" value="1"/>
</dbReference>
<dbReference type="Proteomes" id="UP001144673">
    <property type="component" value="Chromosome 4"/>
</dbReference>
<keyword evidence="4" id="KW-1185">Reference proteome</keyword>
<dbReference type="GO" id="GO:0003723">
    <property type="term" value="F:RNA binding"/>
    <property type="evidence" value="ECO:0007669"/>
    <property type="project" value="InterPro"/>
</dbReference>
<dbReference type="GeneID" id="80898826"/>
<dbReference type="Pfam" id="PF00773">
    <property type="entry name" value="RNB"/>
    <property type="match status" value="1"/>
</dbReference>
<dbReference type="EMBL" id="JAJHUN010000009">
    <property type="protein sequence ID" value="KAJ4150940.1"/>
    <property type="molecule type" value="Genomic_DNA"/>
</dbReference>
<dbReference type="InterPro" id="IPR056624">
    <property type="entry name" value="WH_CYT4"/>
</dbReference>
<accession>A0A9W8QA61</accession>